<dbReference type="PANTHER" id="PTHR33841:SF1">
    <property type="entry name" value="DNA METHYLTRANSFERASE A"/>
    <property type="match status" value="1"/>
</dbReference>
<dbReference type="GeneID" id="88768541"/>
<protein>
    <recommendedName>
        <fullName evidence="1">site-specific DNA-methyltransferase (adenine-specific)</fullName>
        <ecNumber evidence="1">2.1.1.72</ecNumber>
    </recommendedName>
</protein>
<dbReference type="NCBIfam" id="NF033452">
    <property type="entry name" value="BREX_1_MTaseX"/>
    <property type="match status" value="1"/>
</dbReference>
<evidence type="ECO:0000256" key="5">
    <source>
        <dbReference type="ARBA" id="ARBA00047942"/>
    </source>
</evidence>
<keyword evidence="3" id="KW-0808">Transferase</keyword>
<keyword evidence="4" id="KW-0949">S-adenosyl-L-methionine</keyword>
<feature type="non-terminal residue" evidence="7">
    <location>
        <position position="1"/>
    </location>
</feature>
<dbReference type="SUPFAM" id="SSF53335">
    <property type="entry name" value="S-adenosyl-L-methionine-dependent methyltransferases"/>
    <property type="match status" value="1"/>
</dbReference>
<dbReference type="GO" id="GO:0009007">
    <property type="term" value="F:site-specific DNA-methyltransferase (adenine-specific) activity"/>
    <property type="evidence" value="ECO:0007669"/>
    <property type="project" value="UniProtKB-EC"/>
</dbReference>
<dbReference type="GO" id="GO:0006304">
    <property type="term" value="P:DNA modification"/>
    <property type="evidence" value="ECO:0007669"/>
    <property type="project" value="InterPro"/>
</dbReference>
<evidence type="ECO:0000256" key="3">
    <source>
        <dbReference type="ARBA" id="ARBA00022679"/>
    </source>
</evidence>
<dbReference type="PATRIC" id="fig|423471.3.peg.4874"/>
<evidence type="ECO:0000313" key="8">
    <source>
        <dbReference type="Proteomes" id="UP000003477"/>
    </source>
</evidence>
<dbReference type="PROSITE" id="PS00092">
    <property type="entry name" value="N6_MTASE"/>
    <property type="match status" value="1"/>
</dbReference>
<dbReference type="Pfam" id="PF07669">
    <property type="entry name" value="Eco57I"/>
    <property type="match status" value="1"/>
</dbReference>
<accession>G5JCR7</accession>
<dbReference type="InterPro" id="IPR047939">
    <property type="entry name" value="BREX_1_PglX"/>
</dbReference>
<dbReference type="GO" id="GO:0032259">
    <property type="term" value="P:methylation"/>
    <property type="evidence" value="ECO:0007669"/>
    <property type="project" value="UniProtKB-KW"/>
</dbReference>
<dbReference type="PANTHER" id="PTHR33841">
    <property type="entry name" value="DNA METHYLTRANSFERASE YEEA-RELATED"/>
    <property type="match status" value="1"/>
</dbReference>
<comment type="catalytic activity">
    <reaction evidence="5">
        <text>a 2'-deoxyadenosine in DNA + S-adenosyl-L-methionine = an N(6)-methyl-2'-deoxyadenosine in DNA + S-adenosyl-L-homocysteine + H(+)</text>
        <dbReference type="Rhea" id="RHEA:15197"/>
        <dbReference type="Rhea" id="RHEA-COMP:12418"/>
        <dbReference type="Rhea" id="RHEA-COMP:12419"/>
        <dbReference type="ChEBI" id="CHEBI:15378"/>
        <dbReference type="ChEBI" id="CHEBI:57856"/>
        <dbReference type="ChEBI" id="CHEBI:59789"/>
        <dbReference type="ChEBI" id="CHEBI:90615"/>
        <dbReference type="ChEBI" id="CHEBI:90616"/>
        <dbReference type="EC" id="2.1.1.72"/>
    </reaction>
</comment>
<reference evidence="7 8" key="1">
    <citation type="journal article" date="2011" name="Front. Microbiol.">
        <title>Two Strains of Crocosphaera watsonii with Highly Conserved Genomes are Distinguished by Strain-Specific Features.</title>
        <authorList>
            <person name="Bench S.R."/>
            <person name="Ilikchyan I.N."/>
            <person name="Tripp H.J."/>
            <person name="Zehr J.P."/>
        </authorList>
    </citation>
    <scope>NUCLEOTIDE SEQUENCE [LARGE SCALE GENOMIC DNA]</scope>
    <source>
        <strain evidence="7 8">WH 0003</strain>
    </source>
</reference>
<evidence type="ECO:0000256" key="1">
    <source>
        <dbReference type="ARBA" id="ARBA00011900"/>
    </source>
</evidence>
<comment type="caution">
    <text evidence="7">The sequence shown here is derived from an EMBL/GenBank/DDBJ whole genome shotgun (WGS) entry which is preliminary data.</text>
</comment>
<dbReference type="InterPro" id="IPR011639">
    <property type="entry name" value="MethylTrfase_TaqI-like_dom"/>
</dbReference>
<dbReference type="EC" id="2.1.1.72" evidence="1"/>
<dbReference type="InterPro" id="IPR029063">
    <property type="entry name" value="SAM-dependent_MTases_sf"/>
</dbReference>
<dbReference type="GO" id="GO:0003676">
    <property type="term" value="F:nucleic acid binding"/>
    <property type="evidence" value="ECO:0007669"/>
    <property type="project" value="InterPro"/>
</dbReference>
<feature type="domain" description="Type II methyltransferase M.TaqI-like" evidence="6">
    <location>
        <begin position="6"/>
        <end position="96"/>
    </location>
</feature>
<evidence type="ECO:0000313" key="7">
    <source>
        <dbReference type="EMBL" id="EHJ10019.1"/>
    </source>
</evidence>
<sequence length="736" mass="85254">QADFLTTKYHIVVANPPYMGSKGMNARLSAWAKKNYPNSKSDLFAMFIERGLELVIKCGYSAMITMQSWMFLSSYEKLRTKILNERTILSMTHLGARAFDSIGGEVVQSTAFILESSHHLEYQGQYLRLIDGNSETEKAQALKKAIKNPNCGCFYRASASDFKKIPGCAIAYWVSDRVRDSFIQGILIRDMADVSEGIKTGNNEKFLRFWYEVSGEKRYNNDPTKEVNKKWFLYHKGGDSRRWYGNIEFVIDWENDGYRIKNSSNSGLQGKKNYFNSGITWSKISSTYFGVRYLPENILFDSGSPSVFVKDPSLLKPLLGFLSSKVTTLILGATNPTLNFQVGNISSLPYLAITNIETANTVINKIISITKYDWNSYETSCNFTNLTLLSDPKKEKLTTYPLPTLLAETYNKLHQHWQEMISEMQKLEEENNRIFIEAYGLQDELTPDVLPKEITLTCNPHYRYNRDKHQEELENLLLADTIKEFISYSVGCMFGRYSLNKKGLILANQGETLQDYLIKVKSEQSEMGSNDKRESQTENNLYFLPTETNVIPILDGDWFSDDITEQFRQFLRVTFGYENYQDNLNFIEEAINKDIQKYFLKDFYHDHVKRYKKRPIYWLFSSPKGTFNALIYLHRYRPNTVSIVLNKYLREFRTKLQARLETLKQIEISSSASKTEKTKALRETEQIKKMLRELEDYEQETLYPLAVEKKEIDLDDGVKVNYKQFGKALKKVTGLS</sequence>
<gene>
    <name evidence="7" type="ORF">CWATWH0003_5217a3</name>
</gene>
<dbReference type="Gene3D" id="3.40.50.150">
    <property type="entry name" value="Vaccinia Virus protein VP39"/>
    <property type="match status" value="1"/>
</dbReference>
<dbReference type="EMBL" id="AESD01000804">
    <property type="protein sequence ID" value="EHJ10019.1"/>
    <property type="molecule type" value="Genomic_DNA"/>
</dbReference>
<organism evidence="7 8">
    <name type="scientific">Crocosphaera watsonii WH 0003</name>
    <dbReference type="NCBI Taxonomy" id="423471"/>
    <lineage>
        <taxon>Bacteria</taxon>
        <taxon>Bacillati</taxon>
        <taxon>Cyanobacteriota</taxon>
        <taxon>Cyanophyceae</taxon>
        <taxon>Oscillatoriophycideae</taxon>
        <taxon>Chroococcales</taxon>
        <taxon>Aphanothecaceae</taxon>
        <taxon>Crocosphaera</taxon>
    </lineage>
</organism>
<name>G5JCR7_CROWT</name>
<keyword evidence="2" id="KW-0489">Methyltransferase</keyword>
<dbReference type="InterPro" id="IPR002052">
    <property type="entry name" value="DNA_methylase_N6_adenine_CS"/>
</dbReference>
<dbReference type="Proteomes" id="UP000003477">
    <property type="component" value="Unassembled WGS sequence"/>
</dbReference>
<dbReference type="RefSeq" id="WP_007312996.1">
    <property type="nucleotide sequence ID" value="NZ_AESD01000804.1"/>
</dbReference>
<dbReference type="InterPro" id="IPR050953">
    <property type="entry name" value="N4_N6_ade-DNA_methylase"/>
</dbReference>
<evidence type="ECO:0000259" key="6">
    <source>
        <dbReference type="Pfam" id="PF07669"/>
    </source>
</evidence>
<proteinExistence type="predicted"/>
<dbReference type="AlphaFoldDB" id="G5JCR7"/>
<evidence type="ECO:0000256" key="4">
    <source>
        <dbReference type="ARBA" id="ARBA00022691"/>
    </source>
</evidence>
<evidence type="ECO:0000256" key="2">
    <source>
        <dbReference type="ARBA" id="ARBA00022603"/>
    </source>
</evidence>